<dbReference type="Proteomes" id="UP000615580">
    <property type="component" value="Unassembled WGS sequence"/>
</dbReference>
<feature type="non-terminal residue" evidence="1">
    <location>
        <position position="61"/>
    </location>
</feature>
<organism evidence="1 2">
    <name type="scientific">Corynebacterium belfantii</name>
    <dbReference type="NCBI Taxonomy" id="2014537"/>
    <lineage>
        <taxon>Bacteria</taxon>
        <taxon>Bacillati</taxon>
        <taxon>Actinomycetota</taxon>
        <taxon>Actinomycetes</taxon>
        <taxon>Mycobacteriales</taxon>
        <taxon>Corynebacteriaceae</taxon>
        <taxon>Corynebacterium</taxon>
    </lineage>
</organism>
<sequence length="61" mass="6794">MATDPHHIDPIAYLEELLAQASPDLMRQMLTNFINQILSAQADTVCGTDYTTVSAQRTNTR</sequence>
<keyword evidence="2" id="KW-1185">Reference proteome</keyword>
<name>A0ABS0LFY9_9CORY</name>
<protein>
    <submittedName>
        <fullName evidence="1">IS256 family transposase</fullName>
    </submittedName>
</protein>
<comment type="caution">
    <text evidence="1">The sequence shown here is derived from an EMBL/GenBank/DDBJ whole genome shotgun (WGS) entry which is preliminary data.</text>
</comment>
<proteinExistence type="predicted"/>
<gene>
    <name evidence="1" type="ORF">I4J41_14490</name>
</gene>
<evidence type="ECO:0000313" key="2">
    <source>
        <dbReference type="Proteomes" id="UP000615580"/>
    </source>
</evidence>
<dbReference type="EMBL" id="JADQUG010000362">
    <property type="protein sequence ID" value="MBG9355599.1"/>
    <property type="molecule type" value="Genomic_DNA"/>
</dbReference>
<evidence type="ECO:0000313" key="1">
    <source>
        <dbReference type="EMBL" id="MBG9355599.1"/>
    </source>
</evidence>
<accession>A0ABS0LFY9</accession>
<reference evidence="1 2" key="1">
    <citation type="journal article" date="2020" name="J. Clin. Microbiol.">
        <title>Assessing the Genetic Diversity of Austrian Corynebacterium diphtheriae Clinical Isolates, 2011-2019.</title>
        <authorList>
            <person name="Schaeffer J."/>
            <person name="Huhulescu S."/>
            <person name="Stoeger A."/>
            <person name="Allerberger F."/>
            <person name="Ruppitsch W."/>
        </authorList>
    </citation>
    <scope>NUCLEOTIDE SEQUENCE [LARGE SCALE GENOMIC DNA]</scope>
    <source>
        <strain evidence="1 2">04-17</strain>
    </source>
</reference>